<dbReference type="FunFam" id="1.10.510.10:FF:000571">
    <property type="entry name" value="Maternal embryonic leucine zipper kinase"/>
    <property type="match status" value="1"/>
</dbReference>
<dbReference type="AlphaFoldDB" id="A0A1R2BZS1"/>
<dbReference type="EMBL" id="MPUH01000347">
    <property type="protein sequence ID" value="OMJ82246.1"/>
    <property type="molecule type" value="Genomic_DNA"/>
</dbReference>
<dbReference type="Pfam" id="PF00069">
    <property type="entry name" value="Pkinase"/>
    <property type="match status" value="1"/>
</dbReference>
<dbReference type="Pfam" id="PF13499">
    <property type="entry name" value="EF-hand_7"/>
    <property type="match status" value="2"/>
</dbReference>
<evidence type="ECO:0000313" key="19">
    <source>
        <dbReference type="Proteomes" id="UP000187209"/>
    </source>
</evidence>
<dbReference type="GO" id="GO:0004674">
    <property type="term" value="F:protein serine/threonine kinase activity"/>
    <property type="evidence" value="ECO:0007669"/>
    <property type="project" value="UniProtKB-KW"/>
</dbReference>
<evidence type="ECO:0000256" key="2">
    <source>
        <dbReference type="ARBA" id="ARBA00004245"/>
    </source>
</evidence>
<evidence type="ECO:0000256" key="10">
    <source>
        <dbReference type="ARBA" id="ARBA00022777"/>
    </source>
</evidence>
<feature type="domain" description="EF-hand" evidence="17">
    <location>
        <begin position="415"/>
        <end position="450"/>
    </location>
</feature>
<name>A0A1R2BZS1_9CILI</name>
<evidence type="ECO:0000259" key="16">
    <source>
        <dbReference type="PROSITE" id="PS50011"/>
    </source>
</evidence>
<comment type="caution">
    <text evidence="18">The sequence shown here is derived from an EMBL/GenBank/DDBJ whole genome shotgun (WGS) entry which is preliminary data.</text>
</comment>
<comment type="cofactor">
    <cofactor evidence="1">
        <name>Mg(2+)</name>
        <dbReference type="ChEBI" id="CHEBI:18420"/>
    </cofactor>
</comment>
<dbReference type="Gene3D" id="3.30.200.20">
    <property type="entry name" value="Phosphorylase Kinase, domain 1"/>
    <property type="match status" value="1"/>
</dbReference>
<gene>
    <name evidence="18" type="ORF">SteCoe_17088</name>
</gene>
<comment type="similarity">
    <text evidence="14">Belongs to the protein kinase superfamily. Ser/Thr protein kinase family. CDPK subfamily.</text>
</comment>
<dbReference type="SUPFAM" id="SSF47473">
    <property type="entry name" value="EF-hand"/>
    <property type="match status" value="1"/>
</dbReference>
<evidence type="ECO:0000256" key="4">
    <source>
        <dbReference type="ARBA" id="ARBA00011245"/>
    </source>
</evidence>
<evidence type="ECO:0000256" key="7">
    <source>
        <dbReference type="ARBA" id="ARBA00022679"/>
    </source>
</evidence>
<keyword evidence="9" id="KW-0547">Nucleotide-binding</keyword>
<evidence type="ECO:0000256" key="1">
    <source>
        <dbReference type="ARBA" id="ARBA00001946"/>
    </source>
</evidence>
<evidence type="ECO:0000256" key="14">
    <source>
        <dbReference type="ARBA" id="ARBA00024334"/>
    </source>
</evidence>
<keyword evidence="5" id="KW-0963">Cytoplasm</keyword>
<dbReference type="GO" id="GO:0005524">
    <property type="term" value="F:ATP binding"/>
    <property type="evidence" value="ECO:0007669"/>
    <property type="project" value="UniProtKB-KW"/>
</dbReference>
<dbReference type="OrthoDB" id="327575at2759"/>
<dbReference type="PROSITE" id="PS00108">
    <property type="entry name" value="PROTEIN_KINASE_ST"/>
    <property type="match status" value="1"/>
</dbReference>
<accession>A0A1R2BZS1</accession>
<keyword evidence="7" id="KW-0808">Transferase</keyword>
<keyword evidence="12" id="KW-0067">ATP-binding</keyword>
<reference evidence="18 19" key="1">
    <citation type="submission" date="2016-11" db="EMBL/GenBank/DDBJ databases">
        <title>The macronuclear genome of Stentor coeruleus: a giant cell with tiny introns.</title>
        <authorList>
            <person name="Slabodnick M."/>
            <person name="Ruby J.G."/>
            <person name="Reiff S.B."/>
            <person name="Swart E.C."/>
            <person name="Gosai S."/>
            <person name="Prabakaran S."/>
            <person name="Witkowska E."/>
            <person name="Larue G.E."/>
            <person name="Fisher S."/>
            <person name="Freeman R.M."/>
            <person name="Gunawardena J."/>
            <person name="Chu W."/>
            <person name="Stover N.A."/>
            <person name="Gregory B.D."/>
            <person name="Nowacki M."/>
            <person name="Derisi J."/>
            <person name="Roy S.W."/>
            <person name="Marshall W.F."/>
            <person name="Sood P."/>
        </authorList>
    </citation>
    <scope>NUCLEOTIDE SEQUENCE [LARGE SCALE GENOMIC DNA]</scope>
    <source>
        <strain evidence="18">WM001</strain>
    </source>
</reference>
<keyword evidence="11" id="KW-0106">Calcium</keyword>
<evidence type="ECO:0000256" key="12">
    <source>
        <dbReference type="ARBA" id="ARBA00022840"/>
    </source>
</evidence>
<dbReference type="InterPro" id="IPR050205">
    <property type="entry name" value="CDPK_Ser/Thr_kinases"/>
</dbReference>
<keyword evidence="13" id="KW-0206">Cytoskeleton</keyword>
<dbReference type="GO" id="GO:0005509">
    <property type="term" value="F:calcium ion binding"/>
    <property type="evidence" value="ECO:0007669"/>
    <property type="project" value="InterPro"/>
</dbReference>
<evidence type="ECO:0008006" key="20">
    <source>
        <dbReference type="Google" id="ProtNLM"/>
    </source>
</evidence>
<dbReference type="InterPro" id="IPR008271">
    <property type="entry name" value="Ser/Thr_kinase_AS"/>
</dbReference>
<dbReference type="GO" id="GO:0005856">
    <property type="term" value="C:cytoskeleton"/>
    <property type="evidence" value="ECO:0007669"/>
    <property type="project" value="UniProtKB-SubCell"/>
</dbReference>
<dbReference type="PANTHER" id="PTHR24349">
    <property type="entry name" value="SERINE/THREONINE-PROTEIN KINASE"/>
    <property type="match status" value="1"/>
</dbReference>
<dbReference type="Gene3D" id="1.10.510.10">
    <property type="entry name" value="Transferase(Phosphotransferase) domain 1"/>
    <property type="match status" value="1"/>
</dbReference>
<evidence type="ECO:0000313" key="18">
    <source>
        <dbReference type="EMBL" id="OMJ82246.1"/>
    </source>
</evidence>
<dbReference type="CDD" id="cd05117">
    <property type="entry name" value="STKc_CAMK"/>
    <property type="match status" value="1"/>
</dbReference>
<comment type="subunit">
    <text evidence="4">Monomer.</text>
</comment>
<keyword evidence="6" id="KW-0723">Serine/threonine-protein kinase</keyword>
<sequence>MGCCSSSGTDPLLLLSTRDGTDISKKPKSVVRSIGSIRESYTIIKTLGSGSLGNVFLVKDKRSGLERTAKELIKSMMNQNELEGFFHELSLLKSIDHPSIMRIYEIIETTTRIYIISEYLSGGQLFEKLVRCERITERISARYLCYIILALNYCHKLNIIHRDIKPENLLFESDAPDAHLKIIDFGISCISNFNDNDLQVSVGAVNYMAPERFKGQVSIKSDIWSAGVILYTMLSGRLPFQADTDAKTAKMICQDTVDMHNTVWRNISTEAKNLIIHMLKKDPKDRPTAEEILSDPWMISYTRSTISDNPIDSDALKNLEKFNARNKLEKSIFSFISNQVMGTIETKKLTNMFLSLDKNGDGTLSLDEIEEGYDALGIPAPVDLNDLIKKIDGEDDGSINYTEFIAAAQDWSNIAQRKELEIVFKIYDIGGDGTLSLEELKQAIPGIKDSEWADFLSKADLNGDGLISLEELKNYLTSNTQ</sequence>
<dbReference type="FunFam" id="1.10.238.10:FF:000178">
    <property type="entry name" value="Calmodulin-2 A"/>
    <property type="match status" value="1"/>
</dbReference>
<dbReference type="PROSITE" id="PS50011">
    <property type="entry name" value="PROTEIN_KINASE_DOM"/>
    <property type="match status" value="1"/>
</dbReference>
<keyword evidence="19" id="KW-1185">Reference proteome</keyword>
<evidence type="ECO:0000256" key="8">
    <source>
        <dbReference type="ARBA" id="ARBA00022737"/>
    </source>
</evidence>
<evidence type="ECO:0000256" key="3">
    <source>
        <dbReference type="ARBA" id="ARBA00005253"/>
    </source>
</evidence>
<dbReference type="InterPro" id="IPR011009">
    <property type="entry name" value="Kinase-like_dom_sf"/>
</dbReference>
<evidence type="ECO:0000256" key="13">
    <source>
        <dbReference type="ARBA" id="ARBA00023212"/>
    </source>
</evidence>
<organism evidence="18 19">
    <name type="scientific">Stentor coeruleus</name>
    <dbReference type="NCBI Taxonomy" id="5963"/>
    <lineage>
        <taxon>Eukaryota</taxon>
        <taxon>Sar</taxon>
        <taxon>Alveolata</taxon>
        <taxon>Ciliophora</taxon>
        <taxon>Postciliodesmatophora</taxon>
        <taxon>Heterotrichea</taxon>
        <taxon>Heterotrichida</taxon>
        <taxon>Stentoridae</taxon>
        <taxon>Stentor</taxon>
    </lineage>
</organism>
<dbReference type="PROSITE" id="PS50222">
    <property type="entry name" value="EF_HAND_2"/>
    <property type="match status" value="2"/>
</dbReference>
<dbReference type="InterPro" id="IPR002048">
    <property type="entry name" value="EF_hand_dom"/>
</dbReference>
<dbReference type="InterPro" id="IPR018247">
    <property type="entry name" value="EF_Hand_1_Ca_BS"/>
</dbReference>
<dbReference type="Gene3D" id="1.10.238.10">
    <property type="entry name" value="EF-hand"/>
    <property type="match status" value="1"/>
</dbReference>
<evidence type="ECO:0000256" key="11">
    <source>
        <dbReference type="ARBA" id="ARBA00022837"/>
    </source>
</evidence>
<dbReference type="SUPFAM" id="SSF56112">
    <property type="entry name" value="Protein kinase-like (PK-like)"/>
    <property type="match status" value="1"/>
</dbReference>
<comment type="subcellular location">
    <subcellularLocation>
        <location evidence="2">Cytoplasm</location>
        <location evidence="2">Cytoskeleton</location>
    </subcellularLocation>
</comment>
<keyword evidence="8" id="KW-0677">Repeat</keyword>
<comment type="function">
    <text evidence="15">Plays a fundamental role in microtubule organizing center structure and function. Component of the infraciliary lattice (ICL) and the ciliary basal bodies.</text>
</comment>
<feature type="domain" description="EF-hand" evidence="17">
    <location>
        <begin position="344"/>
        <end position="379"/>
    </location>
</feature>
<evidence type="ECO:0000256" key="5">
    <source>
        <dbReference type="ARBA" id="ARBA00022490"/>
    </source>
</evidence>
<evidence type="ECO:0000256" key="9">
    <source>
        <dbReference type="ARBA" id="ARBA00022741"/>
    </source>
</evidence>
<dbReference type="PROSITE" id="PS00018">
    <property type="entry name" value="EF_HAND_1"/>
    <property type="match status" value="2"/>
</dbReference>
<protein>
    <recommendedName>
        <fullName evidence="20">Calmodulin</fullName>
    </recommendedName>
</protein>
<evidence type="ECO:0000259" key="17">
    <source>
        <dbReference type="PROSITE" id="PS50222"/>
    </source>
</evidence>
<dbReference type="Proteomes" id="UP000187209">
    <property type="component" value="Unassembled WGS sequence"/>
</dbReference>
<keyword evidence="10" id="KW-0418">Kinase</keyword>
<dbReference type="InterPro" id="IPR000719">
    <property type="entry name" value="Prot_kinase_dom"/>
</dbReference>
<dbReference type="SMART" id="SM00054">
    <property type="entry name" value="EFh"/>
    <property type="match status" value="4"/>
</dbReference>
<dbReference type="InterPro" id="IPR011992">
    <property type="entry name" value="EF-hand-dom_pair"/>
</dbReference>
<evidence type="ECO:0000256" key="15">
    <source>
        <dbReference type="ARBA" id="ARBA00025692"/>
    </source>
</evidence>
<comment type="similarity">
    <text evidence="3">Belongs to the centrin family.</text>
</comment>
<evidence type="ECO:0000256" key="6">
    <source>
        <dbReference type="ARBA" id="ARBA00022527"/>
    </source>
</evidence>
<feature type="domain" description="Protein kinase" evidence="16">
    <location>
        <begin position="41"/>
        <end position="298"/>
    </location>
</feature>
<proteinExistence type="inferred from homology"/>
<dbReference type="SMART" id="SM00220">
    <property type="entry name" value="S_TKc"/>
    <property type="match status" value="1"/>
</dbReference>